<proteinExistence type="predicted"/>
<feature type="non-terminal residue" evidence="2">
    <location>
        <position position="1"/>
    </location>
</feature>
<evidence type="ECO:0000256" key="1">
    <source>
        <dbReference type="SAM" id="MobiDB-lite"/>
    </source>
</evidence>
<evidence type="ECO:0000313" key="2">
    <source>
        <dbReference type="EMBL" id="DBA05149.1"/>
    </source>
</evidence>
<gene>
    <name evidence="2" type="ORF">N0F65_004999</name>
</gene>
<dbReference type="Proteomes" id="UP001146120">
    <property type="component" value="Unassembled WGS sequence"/>
</dbReference>
<keyword evidence="3" id="KW-1185">Reference proteome</keyword>
<feature type="region of interest" description="Disordered" evidence="1">
    <location>
        <begin position="209"/>
        <end position="228"/>
    </location>
</feature>
<evidence type="ECO:0000313" key="3">
    <source>
        <dbReference type="Proteomes" id="UP001146120"/>
    </source>
</evidence>
<reference evidence="2" key="1">
    <citation type="submission" date="2022-11" db="EMBL/GenBank/DDBJ databases">
        <authorList>
            <person name="Morgan W.R."/>
            <person name="Tartar A."/>
        </authorList>
    </citation>
    <scope>NUCLEOTIDE SEQUENCE</scope>
    <source>
        <strain evidence="2">ARSEF 373</strain>
    </source>
</reference>
<sequence>AWQQGLHQLQPRLALALRKPNNVTQRARLASAIAVPKITFVARHLWPSVDQTDILQRFPTSFVWNCSFDTNAKIQSWLARGRATQPLSQGGLNVPDIHHDLIALAASTVHRMLRHPISRQLPTTTTIQPNTGVEKYSYRSMLLETGVRANKNGISLSGSVNKLLDDMPMQDRSWGASQQRRQAVFAEEVTIFVPERLLRLLRPSGRFSARNSSKQVKAVQPIQHMKRR</sequence>
<dbReference type="AlphaFoldDB" id="A0AAV2ZLC0"/>
<protein>
    <submittedName>
        <fullName evidence="2">Uncharacterized protein</fullName>
    </submittedName>
</protein>
<name>A0AAV2ZLC0_9STRA</name>
<organism evidence="2 3">
    <name type="scientific">Lagenidium giganteum</name>
    <dbReference type="NCBI Taxonomy" id="4803"/>
    <lineage>
        <taxon>Eukaryota</taxon>
        <taxon>Sar</taxon>
        <taxon>Stramenopiles</taxon>
        <taxon>Oomycota</taxon>
        <taxon>Peronosporomycetes</taxon>
        <taxon>Pythiales</taxon>
        <taxon>Pythiaceae</taxon>
    </lineage>
</organism>
<comment type="caution">
    <text evidence="2">The sequence shown here is derived from an EMBL/GenBank/DDBJ whole genome shotgun (WGS) entry which is preliminary data.</text>
</comment>
<dbReference type="EMBL" id="DAKRPA010000002">
    <property type="protein sequence ID" value="DBA05149.1"/>
    <property type="molecule type" value="Genomic_DNA"/>
</dbReference>
<reference evidence="2" key="2">
    <citation type="journal article" date="2023" name="Microbiol Resour">
        <title>Decontamination and Annotation of the Draft Genome Sequence of the Oomycete Lagenidium giganteum ARSEF 373.</title>
        <authorList>
            <person name="Morgan W.R."/>
            <person name="Tartar A."/>
        </authorList>
    </citation>
    <scope>NUCLEOTIDE SEQUENCE</scope>
    <source>
        <strain evidence="2">ARSEF 373</strain>
    </source>
</reference>
<accession>A0AAV2ZLC0</accession>